<dbReference type="InterPro" id="IPR036736">
    <property type="entry name" value="ACP-like_sf"/>
</dbReference>
<reference evidence="2" key="1">
    <citation type="submission" date="2020-11" db="EMBL/GenBank/DDBJ databases">
        <authorList>
            <person name="Kim M.K."/>
        </authorList>
    </citation>
    <scope>NUCLEOTIDE SEQUENCE</scope>
    <source>
        <strain evidence="2">BT350</strain>
    </source>
</reference>
<accession>A0A931FTF4</accession>
<proteinExistence type="predicted"/>
<dbReference type="InterPro" id="IPR009081">
    <property type="entry name" value="PP-bd_ACP"/>
</dbReference>
<protein>
    <submittedName>
        <fullName evidence="2">Acyl carrier protein</fullName>
    </submittedName>
</protein>
<evidence type="ECO:0000313" key="2">
    <source>
        <dbReference type="EMBL" id="MBF9234636.1"/>
    </source>
</evidence>
<name>A0A931FTF4_9HYPH</name>
<dbReference type="EMBL" id="JADQDO010000007">
    <property type="protein sequence ID" value="MBF9234636.1"/>
    <property type="molecule type" value="Genomic_DNA"/>
</dbReference>
<evidence type="ECO:0000313" key="3">
    <source>
        <dbReference type="Proteomes" id="UP000599312"/>
    </source>
</evidence>
<dbReference type="Pfam" id="PF00550">
    <property type="entry name" value="PP-binding"/>
    <property type="match status" value="1"/>
</dbReference>
<keyword evidence="3" id="KW-1185">Reference proteome</keyword>
<gene>
    <name evidence="2" type="ORF">I2H38_14765</name>
</gene>
<dbReference type="RefSeq" id="WP_196272623.1">
    <property type="nucleotide sequence ID" value="NZ_JADQDO010000007.1"/>
</dbReference>
<sequence length="93" mass="10101">MTSSAQSHVLTQVTDLCRTILDKGAPNIEPGMSLTRDLGFDSMQLMQFFAGIETHYPAIVLEDWFIAHYAGARDTVGSVADYVASALHQVAAE</sequence>
<dbReference type="AlphaFoldDB" id="A0A931FTF4"/>
<feature type="domain" description="Carrier" evidence="1">
    <location>
        <begin position="12"/>
        <end position="58"/>
    </location>
</feature>
<comment type="caution">
    <text evidence="2">The sequence shown here is derived from an EMBL/GenBank/DDBJ whole genome shotgun (WGS) entry which is preliminary data.</text>
</comment>
<dbReference type="SUPFAM" id="SSF47336">
    <property type="entry name" value="ACP-like"/>
    <property type="match status" value="1"/>
</dbReference>
<evidence type="ECO:0000259" key="1">
    <source>
        <dbReference type="Pfam" id="PF00550"/>
    </source>
</evidence>
<dbReference type="Gene3D" id="1.10.1200.10">
    <property type="entry name" value="ACP-like"/>
    <property type="match status" value="1"/>
</dbReference>
<dbReference type="Proteomes" id="UP000599312">
    <property type="component" value="Unassembled WGS sequence"/>
</dbReference>
<organism evidence="2 3">
    <name type="scientific">Microvirga alba</name>
    <dbReference type="NCBI Taxonomy" id="2791025"/>
    <lineage>
        <taxon>Bacteria</taxon>
        <taxon>Pseudomonadati</taxon>
        <taxon>Pseudomonadota</taxon>
        <taxon>Alphaproteobacteria</taxon>
        <taxon>Hyphomicrobiales</taxon>
        <taxon>Methylobacteriaceae</taxon>
        <taxon>Microvirga</taxon>
    </lineage>
</organism>